<dbReference type="SUPFAM" id="SSF55811">
    <property type="entry name" value="Nudix"/>
    <property type="match status" value="1"/>
</dbReference>
<feature type="domain" description="Nudix hydrolase" evidence="4">
    <location>
        <begin position="16"/>
        <end position="147"/>
    </location>
</feature>
<sequence>MDYIMELRKIVGTRPLIMPGANVIIIDKQGRVLLHHRSDMDLWGLPGGFCELGETVEETASREVFEEVGLRCKSLKLFNVYSGEKYHYKYPNGDEVYNVTVTFVCDDFEGEIEVNKEEGRDARFFLFEDMPSNIAAGIRVILDDFKARWSNF</sequence>
<dbReference type="PANTHER" id="PTHR43046:SF2">
    <property type="entry name" value="8-OXO-DGTP DIPHOSPHATASE-RELATED"/>
    <property type="match status" value="1"/>
</dbReference>
<keyword evidence="6" id="KW-1185">Reference proteome</keyword>
<dbReference type="CDD" id="cd04677">
    <property type="entry name" value="NUDIX_Hydrolase"/>
    <property type="match status" value="1"/>
</dbReference>
<organism evidence="5 6">
    <name type="scientific">Clostridium thermosuccinogenes</name>
    <dbReference type="NCBI Taxonomy" id="84032"/>
    <lineage>
        <taxon>Bacteria</taxon>
        <taxon>Bacillati</taxon>
        <taxon>Bacillota</taxon>
        <taxon>Clostridia</taxon>
        <taxon>Eubacteriales</taxon>
        <taxon>Clostridiaceae</taxon>
        <taxon>Clostridium</taxon>
    </lineage>
</organism>
<proteinExistence type="inferred from homology"/>
<comment type="caution">
    <text evidence="5">The sequence shown here is derived from an EMBL/GenBank/DDBJ whole genome shotgun (WGS) entry which is preliminary data.</text>
</comment>
<dbReference type="GO" id="GO:0016787">
    <property type="term" value="F:hydrolase activity"/>
    <property type="evidence" value="ECO:0007669"/>
    <property type="project" value="UniProtKB-KW"/>
</dbReference>
<comment type="cofactor">
    <cofactor evidence="1">
        <name>Mg(2+)</name>
        <dbReference type="ChEBI" id="CHEBI:18420"/>
    </cofactor>
</comment>
<dbReference type="InterPro" id="IPR020084">
    <property type="entry name" value="NUDIX_hydrolase_CS"/>
</dbReference>
<dbReference type="InterPro" id="IPR015797">
    <property type="entry name" value="NUDIX_hydrolase-like_dom_sf"/>
</dbReference>
<name>A0A2K2F933_9CLOT</name>
<dbReference type="AlphaFoldDB" id="A0A2K2F933"/>
<dbReference type="InterPro" id="IPR020476">
    <property type="entry name" value="Nudix_hydrolase"/>
</dbReference>
<gene>
    <name evidence="5" type="ORF">CDQ84_17350</name>
</gene>
<evidence type="ECO:0000313" key="5">
    <source>
        <dbReference type="EMBL" id="PNT95290.1"/>
    </source>
</evidence>
<evidence type="ECO:0000313" key="6">
    <source>
        <dbReference type="Proteomes" id="UP000236151"/>
    </source>
</evidence>
<dbReference type="OrthoDB" id="9810449at2"/>
<accession>A0A2K2F933</accession>
<evidence type="ECO:0000256" key="1">
    <source>
        <dbReference type="ARBA" id="ARBA00001946"/>
    </source>
</evidence>
<evidence type="ECO:0000259" key="4">
    <source>
        <dbReference type="PROSITE" id="PS51462"/>
    </source>
</evidence>
<protein>
    <submittedName>
        <fullName evidence="5">ADP-ribose pyrophosphatase</fullName>
    </submittedName>
</protein>
<evidence type="ECO:0000256" key="3">
    <source>
        <dbReference type="RuleBase" id="RU003476"/>
    </source>
</evidence>
<dbReference type="PANTHER" id="PTHR43046">
    <property type="entry name" value="GDP-MANNOSE MANNOSYL HYDROLASE"/>
    <property type="match status" value="1"/>
</dbReference>
<dbReference type="EMBL" id="NIOJ01000070">
    <property type="protein sequence ID" value="PNT95290.1"/>
    <property type="molecule type" value="Genomic_DNA"/>
</dbReference>
<comment type="similarity">
    <text evidence="3">Belongs to the Nudix hydrolase family.</text>
</comment>
<dbReference type="PRINTS" id="PR00502">
    <property type="entry name" value="NUDIXFAMILY"/>
</dbReference>
<keyword evidence="2 3" id="KW-0378">Hydrolase</keyword>
<dbReference type="InterPro" id="IPR000086">
    <property type="entry name" value="NUDIX_hydrolase_dom"/>
</dbReference>
<dbReference type="PROSITE" id="PS51462">
    <property type="entry name" value="NUDIX"/>
    <property type="match status" value="1"/>
</dbReference>
<dbReference type="Gene3D" id="3.90.79.10">
    <property type="entry name" value="Nucleoside Triphosphate Pyrophosphohydrolase"/>
    <property type="match status" value="1"/>
</dbReference>
<dbReference type="Pfam" id="PF00293">
    <property type="entry name" value="NUDIX"/>
    <property type="match status" value="1"/>
</dbReference>
<dbReference type="PROSITE" id="PS00893">
    <property type="entry name" value="NUDIX_BOX"/>
    <property type="match status" value="1"/>
</dbReference>
<dbReference type="Proteomes" id="UP000236151">
    <property type="component" value="Unassembled WGS sequence"/>
</dbReference>
<evidence type="ECO:0000256" key="2">
    <source>
        <dbReference type="ARBA" id="ARBA00022801"/>
    </source>
</evidence>
<reference evidence="5 6" key="1">
    <citation type="submission" date="2017-06" db="EMBL/GenBank/DDBJ databases">
        <title>Investigating the central metabolism of Clostridium thermosuccinogenes.</title>
        <authorList>
            <person name="Koendjbiharie J.G."/>
            <person name="van Kranenburg R."/>
        </authorList>
    </citation>
    <scope>NUCLEOTIDE SEQUENCE [LARGE SCALE GENOMIC DNA]</scope>
    <source>
        <strain evidence="5 6">DSM 5806</strain>
    </source>
</reference>
<dbReference type="KEGG" id="cthd:CDO33_08790"/>
<dbReference type="RefSeq" id="WP_103083007.1">
    <property type="nucleotide sequence ID" value="NZ_CP021850.1"/>
</dbReference>